<dbReference type="InterPro" id="IPR001296">
    <property type="entry name" value="Glyco_trans_1"/>
</dbReference>
<evidence type="ECO:0000259" key="2">
    <source>
        <dbReference type="Pfam" id="PF00534"/>
    </source>
</evidence>
<proteinExistence type="predicted"/>
<dbReference type="InterPro" id="IPR015393">
    <property type="entry name" value="DUF1972"/>
</dbReference>
<keyword evidence="1 4" id="KW-0808">Transferase</keyword>
<dbReference type="STRING" id="1523247.SAMN05660464_2179"/>
<evidence type="ECO:0000259" key="3">
    <source>
        <dbReference type="Pfam" id="PF09314"/>
    </source>
</evidence>
<accession>A0A1I5MW39</accession>
<dbReference type="Pfam" id="PF00534">
    <property type="entry name" value="Glycos_transf_1"/>
    <property type="match status" value="1"/>
</dbReference>
<name>A0A1I5MW39_9ACTN</name>
<dbReference type="RefSeq" id="WP_169064050.1">
    <property type="nucleotide sequence ID" value="NZ_FOWQ01000003.1"/>
</dbReference>
<evidence type="ECO:0000313" key="4">
    <source>
        <dbReference type="EMBL" id="SFP13730.1"/>
    </source>
</evidence>
<dbReference type="PANTHER" id="PTHR46401:SF2">
    <property type="entry name" value="GLYCOSYLTRANSFERASE WBBK-RELATED"/>
    <property type="match status" value="1"/>
</dbReference>
<feature type="domain" description="DUF1972" evidence="3">
    <location>
        <begin position="119"/>
        <end position="180"/>
    </location>
</feature>
<dbReference type="PANTHER" id="PTHR46401">
    <property type="entry name" value="GLYCOSYLTRANSFERASE WBBK-RELATED"/>
    <property type="match status" value="1"/>
</dbReference>
<dbReference type="AlphaFoldDB" id="A0A1I5MW39"/>
<dbReference type="SUPFAM" id="SSF53756">
    <property type="entry name" value="UDP-Glycosyltransferase/glycogen phosphorylase"/>
    <property type="match status" value="1"/>
</dbReference>
<dbReference type="Proteomes" id="UP000198857">
    <property type="component" value="Unassembled WGS sequence"/>
</dbReference>
<protein>
    <submittedName>
        <fullName evidence="4">Glycosyltransferase involved in cell wall bisynthesis</fullName>
    </submittedName>
</protein>
<feature type="domain" description="Glycosyl transferase family 1" evidence="2">
    <location>
        <begin position="199"/>
        <end position="348"/>
    </location>
</feature>
<evidence type="ECO:0000313" key="5">
    <source>
        <dbReference type="Proteomes" id="UP000198857"/>
    </source>
</evidence>
<gene>
    <name evidence="4" type="ORF">SAMN05660464_2179</name>
</gene>
<keyword evidence="5" id="KW-1185">Reference proteome</keyword>
<dbReference type="GO" id="GO:0016757">
    <property type="term" value="F:glycosyltransferase activity"/>
    <property type="evidence" value="ECO:0007669"/>
    <property type="project" value="InterPro"/>
</dbReference>
<dbReference type="Pfam" id="PF09314">
    <property type="entry name" value="DUF1972"/>
    <property type="match status" value="1"/>
</dbReference>
<dbReference type="GO" id="GO:0009103">
    <property type="term" value="P:lipopolysaccharide biosynthetic process"/>
    <property type="evidence" value="ECO:0007669"/>
    <property type="project" value="TreeGrafter"/>
</dbReference>
<dbReference type="Gene3D" id="3.40.50.2000">
    <property type="entry name" value="Glycogen Phosphorylase B"/>
    <property type="match status" value="2"/>
</dbReference>
<reference evidence="5" key="1">
    <citation type="submission" date="2016-10" db="EMBL/GenBank/DDBJ databases">
        <authorList>
            <person name="Varghese N."/>
            <person name="Submissions S."/>
        </authorList>
    </citation>
    <scope>NUCLEOTIDE SEQUENCE [LARGE SCALE GENOMIC DNA]</scope>
    <source>
        <strain evidence="5">DSM 44208</strain>
    </source>
</reference>
<evidence type="ECO:0000256" key="1">
    <source>
        <dbReference type="ARBA" id="ARBA00022679"/>
    </source>
</evidence>
<organism evidence="4 5">
    <name type="scientific">Geodermatophilus dictyosporus</name>
    <dbReference type="NCBI Taxonomy" id="1523247"/>
    <lineage>
        <taxon>Bacteria</taxon>
        <taxon>Bacillati</taxon>
        <taxon>Actinomycetota</taxon>
        <taxon>Actinomycetes</taxon>
        <taxon>Geodermatophilales</taxon>
        <taxon>Geodermatophilaceae</taxon>
        <taxon>Geodermatophilus</taxon>
    </lineage>
</organism>
<sequence>MTQPLLGARLSIIGSRGYPSTYGGFETLVRHLAPSLVAAGAHVSVYGRSHDASRRERHPNGVWSVHTRGVEGSSSSTLTHGLTASVHSAWDRTDAALILNVANGFYLPLLRAARVPTAVNVDGLEWLRPKWGPVAKRAFKAGAALTARYADTVISDAEAIRTYWATTYGRESVFIPYGADVLPPLGADRLREVGVQPGEYVLAVARLVPENNVDLLLDAAEQLNWKYPVVVVGDLSGTSPLESRLRTLQASTDQLHWLGHVSDQDLLNQLWQNCALYVHGHSVGGTNPALVQALGAGAPTIALDTTYNREVIGPEGVTFERSPEALAALIEELYDDTERQAQLVTSGRAVVEENYGWSDVLTAYEHTLADLLHRA</sequence>
<dbReference type="EMBL" id="FOWQ01000003">
    <property type="protein sequence ID" value="SFP13730.1"/>
    <property type="molecule type" value="Genomic_DNA"/>
</dbReference>